<feature type="compositionally biased region" description="Basic and acidic residues" evidence="1">
    <location>
        <begin position="54"/>
        <end position="68"/>
    </location>
</feature>
<evidence type="ECO:0000313" key="2">
    <source>
        <dbReference type="EMBL" id="MDI6097485.1"/>
    </source>
</evidence>
<dbReference type="RefSeq" id="WP_282756875.1">
    <property type="nucleotide sequence ID" value="NZ_JASCTH010000001.1"/>
</dbReference>
<dbReference type="EMBL" id="JASCTH010000001">
    <property type="protein sequence ID" value="MDI6097485.1"/>
    <property type="molecule type" value="Genomic_DNA"/>
</dbReference>
<organism evidence="2 3">
    <name type="scientific">Actinoplanes sandaracinus</name>
    <dbReference type="NCBI Taxonomy" id="3045177"/>
    <lineage>
        <taxon>Bacteria</taxon>
        <taxon>Bacillati</taxon>
        <taxon>Actinomycetota</taxon>
        <taxon>Actinomycetes</taxon>
        <taxon>Micromonosporales</taxon>
        <taxon>Micromonosporaceae</taxon>
        <taxon>Actinoplanes</taxon>
    </lineage>
</organism>
<gene>
    <name evidence="2" type="ORF">QLQ12_02585</name>
</gene>
<protein>
    <submittedName>
        <fullName evidence="2">Uncharacterized protein</fullName>
    </submittedName>
</protein>
<keyword evidence="3" id="KW-1185">Reference proteome</keyword>
<dbReference type="Proteomes" id="UP001241758">
    <property type="component" value="Unassembled WGS sequence"/>
</dbReference>
<reference evidence="2 3" key="1">
    <citation type="submission" date="2023-05" db="EMBL/GenBank/DDBJ databases">
        <title>Actinoplanes sp. NEAU-A12 genome sequencing.</title>
        <authorList>
            <person name="Wang Z.-S."/>
        </authorList>
    </citation>
    <scope>NUCLEOTIDE SEQUENCE [LARGE SCALE GENOMIC DNA]</scope>
    <source>
        <strain evidence="2 3">NEAU-A12</strain>
    </source>
</reference>
<accession>A0ABT6WCP8</accession>
<evidence type="ECO:0000256" key="1">
    <source>
        <dbReference type="SAM" id="MobiDB-lite"/>
    </source>
</evidence>
<evidence type="ECO:0000313" key="3">
    <source>
        <dbReference type="Proteomes" id="UP001241758"/>
    </source>
</evidence>
<name>A0ABT6WCP8_9ACTN</name>
<proteinExistence type="predicted"/>
<comment type="caution">
    <text evidence="2">The sequence shown here is derived from an EMBL/GenBank/DDBJ whole genome shotgun (WGS) entry which is preliminary data.</text>
</comment>
<sequence>MPEKPPRRDDDIPDDLDNLMILSPEQYEVLLTAREEQQEDLSRDQAETLLRGSQWDDARADDDRSRRL</sequence>
<feature type="region of interest" description="Disordered" evidence="1">
    <location>
        <begin position="36"/>
        <end position="68"/>
    </location>
</feature>
<feature type="compositionally biased region" description="Basic and acidic residues" evidence="1">
    <location>
        <begin position="36"/>
        <end position="46"/>
    </location>
</feature>